<evidence type="ECO:0000256" key="3">
    <source>
        <dbReference type="ARBA" id="ARBA00022538"/>
    </source>
</evidence>
<evidence type="ECO:0000256" key="2">
    <source>
        <dbReference type="ARBA" id="ARBA00022448"/>
    </source>
</evidence>
<feature type="transmembrane region" description="Helical" evidence="13">
    <location>
        <begin position="226"/>
        <end position="247"/>
    </location>
</feature>
<evidence type="ECO:0000256" key="8">
    <source>
        <dbReference type="ARBA" id="ARBA00022989"/>
    </source>
</evidence>
<evidence type="ECO:0000256" key="7">
    <source>
        <dbReference type="ARBA" id="ARBA00022958"/>
    </source>
</evidence>
<keyword evidence="2" id="KW-0813">Transport</keyword>
<name>A0A1T4YDQ2_9BACT</name>
<dbReference type="Gene3D" id="1.20.120.350">
    <property type="entry name" value="Voltage-gated potassium channels. Chain C"/>
    <property type="match status" value="1"/>
</dbReference>
<feature type="transmembrane region" description="Helical" evidence="13">
    <location>
        <begin position="86"/>
        <end position="104"/>
    </location>
</feature>
<keyword evidence="16" id="KW-1185">Reference proteome</keyword>
<keyword evidence="12" id="KW-0175">Coiled coil</keyword>
<evidence type="ECO:0000256" key="6">
    <source>
        <dbReference type="ARBA" id="ARBA00022882"/>
    </source>
</evidence>
<dbReference type="GO" id="GO:0001508">
    <property type="term" value="P:action potential"/>
    <property type="evidence" value="ECO:0007669"/>
    <property type="project" value="TreeGrafter"/>
</dbReference>
<keyword evidence="8 13" id="KW-1133">Transmembrane helix</keyword>
<feature type="transmembrane region" description="Helical" evidence="13">
    <location>
        <begin position="52"/>
        <end position="74"/>
    </location>
</feature>
<dbReference type="PRINTS" id="PR00169">
    <property type="entry name" value="KCHANNEL"/>
</dbReference>
<evidence type="ECO:0000256" key="10">
    <source>
        <dbReference type="ARBA" id="ARBA00023136"/>
    </source>
</evidence>
<dbReference type="InterPro" id="IPR027359">
    <property type="entry name" value="Volt_channel_dom_sf"/>
</dbReference>
<dbReference type="GO" id="GO:0005249">
    <property type="term" value="F:voltage-gated potassium channel activity"/>
    <property type="evidence" value="ECO:0007669"/>
    <property type="project" value="InterPro"/>
</dbReference>
<evidence type="ECO:0000259" key="14">
    <source>
        <dbReference type="Pfam" id="PF00520"/>
    </source>
</evidence>
<keyword evidence="4 13" id="KW-0812">Transmembrane</keyword>
<dbReference type="GO" id="GO:0008076">
    <property type="term" value="C:voltage-gated potassium channel complex"/>
    <property type="evidence" value="ECO:0007669"/>
    <property type="project" value="InterPro"/>
</dbReference>
<keyword evidence="5" id="KW-0631">Potassium channel</keyword>
<evidence type="ECO:0000313" key="16">
    <source>
        <dbReference type="Proteomes" id="UP000190774"/>
    </source>
</evidence>
<dbReference type="EMBL" id="FUYE01000009">
    <property type="protein sequence ID" value="SKA99451.1"/>
    <property type="molecule type" value="Genomic_DNA"/>
</dbReference>
<keyword evidence="11 15" id="KW-0407">Ion channel</keyword>
<gene>
    <name evidence="15" type="ORF">SAMN02745166_02945</name>
</gene>
<evidence type="ECO:0000256" key="4">
    <source>
        <dbReference type="ARBA" id="ARBA00022692"/>
    </source>
</evidence>
<dbReference type="InterPro" id="IPR005821">
    <property type="entry name" value="Ion_trans_dom"/>
</dbReference>
<feature type="transmembrane region" description="Helical" evidence="13">
    <location>
        <begin position="164"/>
        <end position="187"/>
    </location>
</feature>
<keyword evidence="6" id="KW-0851">Voltage-gated channel</keyword>
<evidence type="ECO:0000256" key="5">
    <source>
        <dbReference type="ARBA" id="ARBA00022826"/>
    </source>
</evidence>
<evidence type="ECO:0000313" key="15">
    <source>
        <dbReference type="EMBL" id="SKA99451.1"/>
    </source>
</evidence>
<keyword evidence="10 13" id="KW-0472">Membrane</keyword>
<feature type="domain" description="Ion transport" evidence="14">
    <location>
        <begin position="51"/>
        <end position="250"/>
    </location>
</feature>
<evidence type="ECO:0000256" key="11">
    <source>
        <dbReference type="ARBA" id="ARBA00023303"/>
    </source>
</evidence>
<dbReference type="Gene3D" id="1.10.287.70">
    <property type="match status" value="1"/>
</dbReference>
<dbReference type="PANTHER" id="PTHR11537">
    <property type="entry name" value="VOLTAGE-GATED POTASSIUM CHANNEL"/>
    <property type="match status" value="1"/>
</dbReference>
<dbReference type="PANTHER" id="PTHR11537:SF254">
    <property type="entry name" value="POTASSIUM VOLTAGE-GATED CHANNEL PROTEIN SHAB"/>
    <property type="match status" value="1"/>
</dbReference>
<reference evidence="16" key="1">
    <citation type="submission" date="2017-02" db="EMBL/GenBank/DDBJ databases">
        <authorList>
            <person name="Varghese N."/>
            <person name="Submissions S."/>
        </authorList>
    </citation>
    <scope>NUCLEOTIDE SEQUENCE [LARGE SCALE GENOMIC DNA]</scope>
    <source>
        <strain evidence="16">ATCC 700200</strain>
    </source>
</reference>
<keyword evidence="3" id="KW-0633">Potassium transport</keyword>
<dbReference type="Proteomes" id="UP000190774">
    <property type="component" value="Unassembled WGS sequence"/>
</dbReference>
<keyword evidence="7" id="KW-0630">Potassium</keyword>
<evidence type="ECO:0000256" key="12">
    <source>
        <dbReference type="SAM" id="Coils"/>
    </source>
</evidence>
<dbReference type="SUPFAM" id="SSF81324">
    <property type="entry name" value="Voltage-gated potassium channels"/>
    <property type="match status" value="1"/>
</dbReference>
<evidence type="ECO:0000256" key="9">
    <source>
        <dbReference type="ARBA" id="ARBA00023065"/>
    </source>
</evidence>
<dbReference type="InterPro" id="IPR028325">
    <property type="entry name" value="VG_K_chnl"/>
</dbReference>
<sequence length="301" mass="34094">MDFWKTGCPTTKAEPLAAPLGSRHHKAGVSNDSPLGFTILSLMPPVPPRLRFLDLLVLLLSIYVIAVLLVHLTVKLPENVVELMCYLDWTVCGVFFMDFVIRFRKAESKLAFMRWGWIDLLSCIPADIFSLGRAVRIVQIVRILRAFRSARAIMAYLHQNRARSLAGTTVLMALVLLLFSMIAILVVEQDASSNIKTPMDALWWGVTTMTTVGYGDRYPVTMEGRFVAMVLMITGVGLFGVLTGLFARFFVEPELKREETDIKELTAEIRHLRERLEKLELKPKEESDLPHTNDRCGFHNE</sequence>
<dbReference type="STRING" id="48467.SAMN02745166_02945"/>
<protein>
    <submittedName>
        <fullName evidence="15">Voltage-gated potassium channel</fullName>
    </submittedName>
</protein>
<accession>A0A1T4YDQ2</accession>
<dbReference type="Pfam" id="PF00520">
    <property type="entry name" value="Ion_trans"/>
    <property type="match status" value="1"/>
</dbReference>
<organism evidence="15 16">
    <name type="scientific">Prosthecobacter debontii</name>
    <dbReference type="NCBI Taxonomy" id="48467"/>
    <lineage>
        <taxon>Bacteria</taxon>
        <taxon>Pseudomonadati</taxon>
        <taxon>Verrucomicrobiota</taxon>
        <taxon>Verrucomicrobiia</taxon>
        <taxon>Verrucomicrobiales</taxon>
        <taxon>Verrucomicrobiaceae</taxon>
        <taxon>Prosthecobacter</taxon>
    </lineage>
</organism>
<keyword evidence="9" id="KW-0406">Ion transport</keyword>
<comment type="subcellular location">
    <subcellularLocation>
        <location evidence="1">Membrane</location>
        <topology evidence="1">Multi-pass membrane protein</topology>
    </subcellularLocation>
</comment>
<evidence type="ECO:0000256" key="1">
    <source>
        <dbReference type="ARBA" id="ARBA00004141"/>
    </source>
</evidence>
<feature type="coiled-coil region" evidence="12">
    <location>
        <begin position="255"/>
        <end position="282"/>
    </location>
</feature>
<dbReference type="AlphaFoldDB" id="A0A1T4YDQ2"/>
<proteinExistence type="predicted"/>
<evidence type="ECO:0000256" key="13">
    <source>
        <dbReference type="SAM" id="Phobius"/>
    </source>
</evidence>